<protein>
    <submittedName>
        <fullName evidence="3">Glycosyl transferase-like protein</fullName>
    </submittedName>
</protein>
<keyword evidence="1" id="KW-0472">Membrane</keyword>
<dbReference type="PANTHER" id="PTHR43685">
    <property type="entry name" value="GLYCOSYLTRANSFERASE"/>
    <property type="match status" value="1"/>
</dbReference>
<dbReference type="EMBL" id="JUIV01000012">
    <property type="protein sequence ID" value="RYJ37821.1"/>
    <property type="molecule type" value="Genomic_DNA"/>
</dbReference>
<reference evidence="3 4" key="1">
    <citation type="submission" date="2014-12" db="EMBL/GenBank/DDBJ databases">
        <title>Genome sequence of Flavobacterium anhuiense RCM74.</title>
        <authorList>
            <person name="Kim J.F."/>
            <person name="Song J.Y."/>
            <person name="Kwak M.-J."/>
            <person name="Lee S.-W."/>
        </authorList>
    </citation>
    <scope>NUCLEOTIDE SEQUENCE [LARGE SCALE GENOMIC DNA]</scope>
    <source>
        <strain evidence="3 4">RCM74</strain>
    </source>
</reference>
<organism evidence="3 4">
    <name type="scientific">Flavobacterium anhuiense</name>
    <dbReference type="NCBI Taxonomy" id="459526"/>
    <lineage>
        <taxon>Bacteria</taxon>
        <taxon>Pseudomonadati</taxon>
        <taxon>Bacteroidota</taxon>
        <taxon>Flavobacteriia</taxon>
        <taxon>Flavobacteriales</taxon>
        <taxon>Flavobacteriaceae</taxon>
        <taxon>Flavobacterium</taxon>
    </lineage>
</organism>
<comment type="caution">
    <text evidence="3">The sequence shown here is derived from an EMBL/GenBank/DDBJ whole genome shotgun (WGS) entry which is preliminary data.</text>
</comment>
<dbReference type="GO" id="GO:0016740">
    <property type="term" value="F:transferase activity"/>
    <property type="evidence" value="ECO:0007669"/>
    <property type="project" value="UniProtKB-KW"/>
</dbReference>
<dbReference type="CDD" id="cd00761">
    <property type="entry name" value="Glyco_tranf_GTA_type"/>
    <property type="match status" value="1"/>
</dbReference>
<dbReference type="InterPro" id="IPR001173">
    <property type="entry name" value="Glyco_trans_2-like"/>
</dbReference>
<name>A0A444VVT3_9FLAO</name>
<feature type="domain" description="Glycosyltransferase 2-like" evidence="2">
    <location>
        <begin position="241"/>
        <end position="387"/>
    </location>
</feature>
<gene>
    <name evidence="3" type="ORF">NU08_3035</name>
</gene>
<dbReference type="PANTHER" id="PTHR43685:SF2">
    <property type="entry name" value="GLYCOSYLTRANSFERASE 2-LIKE DOMAIN-CONTAINING PROTEIN"/>
    <property type="match status" value="1"/>
</dbReference>
<accession>A0A444VVT3</accession>
<dbReference type="Proteomes" id="UP000290433">
    <property type="component" value="Unassembled WGS sequence"/>
</dbReference>
<dbReference type="OrthoDB" id="1326385at2"/>
<evidence type="ECO:0000313" key="3">
    <source>
        <dbReference type="EMBL" id="RYJ37821.1"/>
    </source>
</evidence>
<evidence type="ECO:0000259" key="2">
    <source>
        <dbReference type="Pfam" id="PF00535"/>
    </source>
</evidence>
<dbReference type="Gene3D" id="3.90.550.10">
    <property type="entry name" value="Spore Coat Polysaccharide Biosynthesis Protein SpsA, Chain A"/>
    <property type="match status" value="1"/>
</dbReference>
<keyword evidence="3" id="KW-0808">Transferase</keyword>
<proteinExistence type="predicted"/>
<dbReference type="AlphaFoldDB" id="A0A444VVT3"/>
<feature type="transmembrane region" description="Helical" evidence="1">
    <location>
        <begin position="186"/>
        <end position="212"/>
    </location>
</feature>
<dbReference type="Pfam" id="PF00535">
    <property type="entry name" value="Glycos_transf_2"/>
    <property type="match status" value="1"/>
</dbReference>
<keyword evidence="1" id="KW-0812">Transmembrane</keyword>
<dbReference type="SUPFAM" id="SSF53448">
    <property type="entry name" value="Nucleotide-diphospho-sugar transferases"/>
    <property type="match status" value="1"/>
</dbReference>
<keyword evidence="1" id="KW-1133">Transmembrane helix</keyword>
<sequence length="514" mass="59935">MIIVYHQNNKIVKVGAQTKNVFSENKSIGKNLIEIAQQFPQDLIIWSHISLESHLNVEKIDEIFHQEKIMASYNLSPNNFISNNIGYVDSSPFLKINKEVSYPTWIMSSNVGGIHASVLLLLKNQIKIDADFDYFLNSIAKLGMSKGLLCYSDPKLLKDCSQIFPKHKENKSLLFRFVKQHYKTRWIFLLFLDLFLYKRTLAVFPFLMSFFYKKRGLKIDTFNEIKAESNNKVIEKGTIDVIIPTIGRKKYLYNILKDLSLQTFLPVNIVIVEQNPIQESVTELDYILNEDWPFQIKHIFTHQTGACNARNLALKEVKSEWVFMADDDIRIQSDFLEKTFQVIKKEGVEQITLGCYQPDYPLDKKIKQKFQWGGFGSGCSMVKAENIKTLTYNMSFEFGYGEDSDFGMQLRNLGHDILYSPTPEILHLKAPIGGFRTKHILAWADEKIKPKPSPTVMLNKILNFTQEQIEGYRTVLFFKYYKVQKIKNPLRYYSNYKKQWLKSQYWASKLNSKQ</sequence>
<dbReference type="InterPro" id="IPR050834">
    <property type="entry name" value="Glycosyltransf_2"/>
</dbReference>
<evidence type="ECO:0000256" key="1">
    <source>
        <dbReference type="SAM" id="Phobius"/>
    </source>
</evidence>
<dbReference type="RefSeq" id="WP_129747906.1">
    <property type="nucleotide sequence ID" value="NZ_JUIV01000012.1"/>
</dbReference>
<dbReference type="InterPro" id="IPR029044">
    <property type="entry name" value="Nucleotide-diphossugar_trans"/>
</dbReference>
<evidence type="ECO:0000313" key="4">
    <source>
        <dbReference type="Proteomes" id="UP000290433"/>
    </source>
</evidence>